<feature type="region of interest" description="Disordered" evidence="10">
    <location>
        <begin position="379"/>
        <end position="415"/>
    </location>
</feature>
<evidence type="ECO:0000256" key="6">
    <source>
        <dbReference type="ARBA" id="ARBA00022777"/>
    </source>
</evidence>
<dbReference type="EC" id="2.7.13.3" evidence="2"/>
<evidence type="ECO:0000256" key="10">
    <source>
        <dbReference type="SAM" id="MobiDB-lite"/>
    </source>
</evidence>
<keyword evidence="7" id="KW-0067">ATP-binding</keyword>
<feature type="domain" description="Signal transduction histidine kinase subgroup 3 dimerisation and phosphoacceptor" evidence="12">
    <location>
        <begin position="236"/>
        <end position="302"/>
    </location>
</feature>
<comment type="caution">
    <text evidence="13">The sequence shown here is derived from an EMBL/GenBank/DDBJ whole genome shotgun (WGS) entry which is preliminary data.</text>
</comment>
<gene>
    <name evidence="13" type="ORF">CLV63_102255</name>
</gene>
<dbReference type="Pfam" id="PF07730">
    <property type="entry name" value="HisKA_3"/>
    <property type="match status" value="1"/>
</dbReference>
<feature type="transmembrane region" description="Helical" evidence="11">
    <location>
        <begin position="86"/>
        <end position="104"/>
    </location>
</feature>
<evidence type="ECO:0000256" key="4">
    <source>
        <dbReference type="ARBA" id="ARBA00022679"/>
    </source>
</evidence>
<feature type="transmembrane region" description="Helical" evidence="11">
    <location>
        <begin position="53"/>
        <end position="74"/>
    </location>
</feature>
<keyword evidence="6 13" id="KW-0418">Kinase</keyword>
<dbReference type="GO" id="GO:0016020">
    <property type="term" value="C:membrane"/>
    <property type="evidence" value="ECO:0007669"/>
    <property type="project" value="InterPro"/>
</dbReference>
<dbReference type="GO" id="GO:0005524">
    <property type="term" value="F:ATP binding"/>
    <property type="evidence" value="ECO:0007669"/>
    <property type="project" value="UniProtKB-KW"/>
</dbReference>
<keyword evidence="8" id="KW-0902">Two-component regulatory system</keyword>
<feature type="transmembrane region" description="Helical" evidence="11">
    <location>
        <begin position="116"/>
        <end position="141"/>
    </location>
</feature>
<evidence type="ECO:0000256" key="11">
    <source>
        <dbReference type="SAM" id="Phobius"/>
    </source>
</evidence>
<comment type="catalytic activity">
    <reaction evidence="1">
        <text>ATP + protein L-histidine = ADP + protein N-phospho-L-histidine.</text>
        <dbReference type="EC" id="2.7.13.3"/>
    </reaction>
</comment>
<evidence type="ECO:0000256" key="3">
    <source>
        <dbReference type="ARBA" id="ARBA00022553"/>
    </source>
</evidence>
<dbReference type="AlphaFoldDB" id="A0A2P8DSD3"/>
<evidence type="ECO:0000259" key="12">
    <source>
        <dbReference type="Pfam" id="PF07730"/>
    </source>
</evidence>
<dbReference type="PANTHER" id="PTHR24421:SF10">
    <property type="entry name" value="NITRATE_NITRITE SENSOR PROTEIN NARQ"/>
    <property type="match status" value="1"/>
</dbReference>
<dbReference type="PANTHER" id="PTHR24421">
    <property type="entry name" value="NITRATE/NITRITE SENSOR PROTEIN NARX-RELATED"/>
    <property type="match status" value="1"/>
</dbReference>
<feature type="coiled-coil region" evidence="9">
    <location>
        <begin position="210"/>
        <end position="244"/>
    </location>
</feature>
<keyword evidence="14" id="KW-1185">Reference proteome</keyword>
<dbReference type="GO" id="GO:0000155">
    <property type="term" value="F:phosphorelay sensor kinase activity"/>
    <property type="evidence" value="ECO:0007669"/>
    <property type="project" value="InterPro"/>
</dbReference>
<feature type="compositionally biased region" description="Gly residues" evidence="10">
    <location>
        <begin position="401"/>
        <end position="415"/>
    </location>
</feature>
<reference evidence="13 14" key="1">
    <citation type="submission" date="2018-03" db="EMBL/GenBank/DDBJ databases">
        <title>Genomic Encyclopedia of Archaeal and Bacterial Type Strains, Phase II (KMG-II): from individual species to whole genera.</title>
        <authorList>
            <person name="Goeker M."/>
        </authorList>
    </citation>
    <scope>NUCLEOTIDE SEQUENCE [LARGE SCALE GENOMIC DNA]</scope>
    <source>
        <strain evidence="13 14">DSM 45312</strain>
    </source>
</reference>
<evidence type="ECO:0000256" key="1">
    <source>
        <dbReference type="ARBA" id="ARBA00000085"/>
    </source>
</evidence>
<keyword evidence="9" id="KW-0175">Coiled coil</keyword>
<dbReference type="Gene3D" id="3.30.565.10">
    <property type="entry name" value="Histidine kinase-like ATPase, C-terminal domain"/>
    <property type="match status" value="1"/>
</dbReference>
<evidence type="ECO:0000256" key="7">
    <source>
        <dbReference type="ARBA" id="ARBA00022840"/>
    </source>
</evidence>
<feature type="transmembrane region" description="Helical" evidence="11">
    <location>
        <begin position="148"/>
        <end position="170"/>
    </location>
</feature>
<dbReference type="InterPro" id="IPR050482">
    <property type="entry name" value="Sensor_HK_TwoCompSys"/>
</dbReference>
<dbReference type="Gene3D" id="1.20.5.1930">
    <property type="match status" value="1"/>
</dbReference>
<accession>A0A2P8DSD3</accession>
<evidence type="ECO:0000256" key="5">
    <source>
        <dbReference type="ARBA" id="ARBA00022741"/>
    </source>
</evidence>
<keyword evidence="3" id="KW-0597">Phosphoprotein</keyword>
<proteinExistence type="predicted"/>
<protein>
    <recommendedName>
        <fullName evidence="2">histidine kinase</fullName>
        <ecNumber evidence="2">2.7.13.3</ecNumber>
    </recommendedName>
</protein>
<feature type="compositionally biased region" description="Basic and acidic residues" evidence="10">
    <location>
        <begin position="458"/>
        <end position="474"/>
    </location>
</feature>
<dbReference type="SUPFAM" id="SSF55874">
    <property type="entry name" value="ATPase domain of HSP90 chaperone/DNA topoisomerase II/histidine kinase"/>
    <property type="match status" value="1"/>
</dbReference>
<keyword evidence="4" id="KW-0808">Transferase</keyword>
<feature type="transmembrane region" description="Helical" evidence="11">
    <location>
        <begin position="182"/>
        <end position="204"/>
    </location>
</feature>
<keyword evidence="11" id="KW-0812">Transmembrane</keyword>
<keyword evidence="11" id="KW-0472">Membrane</keyword>
<evidence type="ECO:0000256" key="2">
    <source>
        <dbReference type="ARBA" id="ARBA00012438"/>
    </source>
</evidence>
<evidence type="ECO:0000313" key="14">
    <source>
        <dbReference type="Proteomes" id="UP000240542"/>
    </source>
</evidence>
<sequence>MVKGVRAGIVGGAEIGVHPSMYARERATCCDGPVRRVRWREIRDEPILGGRSYLGSGVWAAAHFGVGCVLWNLGAYWPREGVDPRLLLLPLVLGCVALLFRRSAPSLSLGVGAVAAVGDVVLLGPSAAMFLVATDIVYAVGAWGRRRLAWSVLGVLIAIGVAVAAVGAYLMLTGMMRGGPLAFIQLVAVYGALFVTPMITGLSIREHHLRAELERQRAHQVARMAELDQAAAVAEERRRMARELHDVIANHLSAVAVQSTGALSMREFDPERVRRVLEVVRDSSVQGLAEMRRMIGVLRAPDDSALERNLPQLSEAGRLVDQAREAGLAVSVEHRGESGPLPDRLDAAAYRVVQESLTNALRYAVPKRVAIVVEHRRDDAAPGEEPGGRRVVITADNGTAPGSGGTGGTGGTGDDLGAGAGLTGMRERVTLLGGRFFAGPVPDGWRVRAELPVDDEDGGARHGAARDRETGLDA</sequence>
<dbReference type="CDD" id="cd16917">
    <property type="entry name" value="HATPase_UhpB-NarQ-NarX-like"/>
    <property type="match status" value="1"/>
</dbReference>
<keyword evidence="5" id="KW-0547">Nucleotide-binding</keyword>
<dbReference type="GO" id="GO:0046983">
    <property type="term" value="F:protein dimerization activity"/>
    <property type="evidence" value="ECO:0007669"/>
    <property type="project" value="InterPro"/>
</dbReference>
<name>A0A2P8DSD3_9ACTN</name>
<organism evidence="13 14">
    <name type="scientific">Murinocardiopsis flavida</name>
    <dbReference type="NCBI Taxonomy" id="645275"/>
    <lineage>
        <taxon>Bacteria</taxon>
        <taxon>Bacillati</taxon>
        <taxon>Actinomycetota</taxon>
        <taxon>Actinomycetes</taxon>
        <taxon>Streptosporangiales</taxon>
        <taxon>Nocardiopsidaceae</taxon>
        <taxon>Murinocardiopsis</taxon>
    </lineage>
</organism>
<dbReference type="EMBL" id="PYGA01000002">
    <property type="protein sequence ID" value="PSL00129.1"/>
    <property type="molecule type" value="Genomic_DNA"/>
</dbReference>
<evidence type="ECO:0000256" key="8">
    <source>
        <dbReference type="ARBA" id="ARBA00023012"/>
    </source>
</evidence>
<evidence type="ECO:0000313" key="13">
    <source>
        <dbReference type="EMBL" id="PSL00129.1"/>
    </source>
</evidence>
<keyword evidence="11" id="KW-1133">Transmembrane helix</keyword>
<feature type="region of interest" description="Disordered" evidence="10">
    <location>
        <begin position="452"/>
        <end position="474"/>
    </location>
</feature>
<dbReference type="InterPro" id="IPR011712">
    <property type="entry name" value="Sig_transdc_His_kin_sub3_dim/P"/>
</dbReference>
<dbReference type="InterPro" id="IPR036890">
    <property type="entry name" value="HATPase_C_sf"/>
</dbReference>
<evidence type="ECO:0000256" key="9">
    <source>
        <dbReference type="SAM" id="Coils"/>
    </source>
</evidence>
<dbReference type="Proteomes" id="UP000240542">
    <property type="component" value="Unassembled WGS sequence"/>
</dbReference>